<reference evidence="2 3" key="1">
    <citation type="journal article" date="2019" name="Genome Biol. Evol.">
        <title>Insights into the evolution of the New World diploid cottons (Gossypium, subgenus Houzingenia) based on genome sequencing.</title>
        <authorList>
            <person name="Grover C.E."/>
            <person name="Arick M.A. 2nd"/>
            <person name="Thrash A."/>
            <person name="Conover J.L."/>
            <person name="Sanders W.S."/>
            <person name="Peterson D.G."/>
            <person name="Frelichowski J.E."/>
            <person name="Scheffler J.A."/>
            <person name="Scheffler B.E."/>
            <person name="Wendel J.F."/>
        </authorList>
    </citation>
    <scope>NUCLEOTIDE SEQUENCE [LARGE SCALE GENOMIC DNA]</scope>
    <source>
        <strain evidence="2">1</strain>
        <tissue evidence="2">Leaf</tissue>
    </source>
</reference>
<dbReference type="AlphaFoldDB" id="A0A7J9MBU8"/>
<gene>
    <name evidence="2" type="ORF">Goshw_013325</name>
</gene>
<feature type="coiled-coil region" evidence="1">
    <location>
        <begin position="13"/>
        <end position="40"/>
    </location>
</feature>
<name>A0A7J9MBU8_GOSSC</name>
<evidence type="ECO:0000313" key="3">
    <source>
        <dbReference type="Proteomes" id="UP000593576"/>
    </source>
</evidence>
<dbReference type="OrthoDB" id="429520at2759"/>
<proteinExistence type="predicted"/>
<keyword evidence="1" id="KW-0175">Coiled coil</keyword>
<keyword evidence="3" id="KW-1185">Reference proteome</keyword>
<protein>
    <submittedName>
        <fullName evidence="2">Uncharacterized protein</fullName>
    </submittedName>
</protein>
<comment type="caution">
    <text evidence="2">The sequence shown here is derived from an EMBL/GenBank/DDBJ whole genome shotgun (WGS) entry which is preliminary data.</text>
</comment>
<dbReference type="EMBL" id="JABFAF010000010">
    <property type="protein sequence ID" value="MBA0868428.1"/>
    <property type="molecule type" value="Genomic_DNA"/>
</dbReference>
<dbReference type="Proteomes" id="UP000593576">
    <property type="component" value="Unassembled WGS sequence"/>
</dbReference>
<evidence type="ECO:0000313" key="2">
    <source>
        <dbReference type="EMBL" id="MBA0868428.1"/>
    </source>
</evidence>
<evidence type="ECO:0000256" key="1">
    <source>
        <dbReference type="SAM" id="Coils"/>
    </source>
</evidence>
<accession>A0A7J9MBU8</accession>
<sequence>MAEAEKSTGSDNAKDILTKIENKSRKIESLIKQLKFLIRIRVSHLKVLKRKKKNLNSIGLVFLPKTNDARFSVHKALMTINDVEGMLHSSYPQYYDILMK</sequence>
<organism evidence="2 3">
    <name type="scientific">Gossypium schwendimanii</name>
    <name type="common">Cotton</name>
    <dbReference type="NCBI Taxonomy" id="34291"/>
    <lineage>
        <taxon>Eukaryota</taxon>
        <taxon>Viridiplantae</taxon>
        <taxon>Streptophyta</taxon>
        <taxon>Embryophyta</taxon>
        <taxon>Tracheophyta</taxon>
        <taxon>Spermatophyta</taxon>
        <taxon>Magnoliopsida</taxon>
        <taxon>eudicotyledons</taxon>
        <taxon>Gunneridae</taxon>
        <taxon>Pentapetalae</taxon>
        <taxon>rosids</taxon>
        <taxon>malvids</taxon>
        <taxon>Malvales</taxon>
        <taxon>Malvaceae</taxon>
        <taxon>Malvoideae</taxon>
        <taxon>Gossypium</taxon>
    </lineage>
</organism>